<organism evidence="4 5">
    <name type="scientific">Paractinoplanes lichenicola</name>
    <dbReference type="NCBI Taxonomy" id="2802976"/>
    <lineage>
        <taxon>Bacteria</taxon>
        <taxon>Bacillati</taxon>
        <taxon>Actinomycetota</taxon>
        <taxon>Actinomycetes</taxon>
        <taxon>Micromonosporales</taxon>
        <taxon>Micromonosporaceae</taxon>
        <taxon>Paractinoplanes</taxon>
    </lineage>
</organism>
<feature type="compositionally biased region" description="Low complexity" evidence="2">
    <location>
        <begin position="40"/>
        <end position="53"/>
    </location>
</feature>
<dbReference type="InterPro" id="IPR036237">
    <property type="entry name" value="Xyl_isomerase-like_sf"/>
</dbReference>
<dbReference type="Gene3D" id="3.20.20.150">
    <property type="entry name" value="Divalent-metal-dependent TIM barrel enzymes"/>
    <property type="match status" value="1"/>
</dbReference>
<evidence type="ECO:0000313" key="5">
    <source>
        <dbReference type="Proteomes" id="UP000598996"/>
    </source>
</evidence>
<protein>
    <recommendedName>
        <fullName evidence="3">Xylose isomerase-like TIM barrel domain-containing protein</fullName>
    </recommendedName>
</protein>
<dbReference type="PANTHER" id="PTHR43489">
    <property type="entry name" value="ISOMERASE"/>
    <property type="match status" value="1"/>
</dbReference>
<name>A0ABS1VF63_9ACTN</name>
<dbReference type="InterPro" id="IPR050417">
    <property type="entry name" value="Sugar_Epim/Isomerase"/>
</dbReference>
<dbReference type="EMBL" id="JAENHO010000001">
    <property type="protein sequence ID" value="MBL7253345.1"/>
    <property type="molecule type" value="Genomic_DNA"/>
</dbReference>
<gene>
    <name evidence="4" type="ORF">JKJ07_03375</name>
</gene>
<feature type="domain" description="Xylose isomerase-like TIM barrel" evidence="3">
    <location>
        <begin position="100"/>
        <end position="151"/>
    </location>
</feature>
<dbReference type="SUPFAM" id="SSF51658">
    <property type="entry name" value="Xylose isomerase-like"/>
    <property type="match status" value="1"/>
</dbReference>
<dbReference type="Pfam" id="PF01261">
    <property type="entry name" value="AP_endonuc_2"/>
    <property type="match status" value="1"/>
</dbReference>
<comment type="caution">
    <text evidence="4">The sequence shown here is derived from an EMBL/GenBank/DDBJ whole genome shotgun (WGS) entry which is preliminary data.</text>
</comment>
<dbReference type="RefSeq" id="WP_202989706.1">
    <property type="nucleotide sequence ID" value="NZ_JAENHO010000001.1"/>
</dbReference>
<proteinExistence type="predicted"/>
<keyword evidence="1" id="KW-0413">Isomerase</keyword>
<sequence>MFRDDGTAIGANASASGPGLCTTTSVGCPRRAARARVEGSAATPSTPATPATSRIVRSGSAPLNTETVTSTGNCSLRLRSDVAVMLAAPTCRVTAVLAEAGSLVDYVQIADVPVRSEPGSGSLDWPALLATLHDAGYRGPIGLEYVPATDTVASVAGIRAVVRSVPSPT</sequence>
<reference evidence="4 5" key="1">
    <citation type="submission" date="2021-01" db="EMBL/GenBank/DDBJ databases">
        <title>Actinoplanes sp. nov. LDG1-01 isolated from lichen.</title>
        <authorList>
            <person name="Saeng-In P."/>
            <person name="Phongsopitanun W."/>
            <person name="Kanchanasin P."/>
            <person name="Yuki M."/>
            <person name="Kudo T."/>
            <person name="Ohkuma M."/>
            <person name="Tanasupawat S."/>
        </authorList>
    </citation>
    <scope>NUCLEOTIDE SEQUENCE [LARGE SCALE GENOMIC DNA]</scope>
    <source>
        <strain evidence="4 5">LDG1-01</strain>
    </source>
</reference>
<evidence type="ECO:0000256" key="2">
    <source>
        <dbReference type="SAM" id="MobiDB-lite"/>
    </source>
</evidence>
<keyword evidence="5" id="KW-1185">Reference proteome</keyword>
<feature type="region of interest" description="Disordered" evidence="2">
    <location>
        <begin position="35"/>
        <end position="66"/>
    </location>
</feature>
<evidence type="ECO:0000259" key="3">
    <source>
        <dbReference type="Pfam" id="PF01261"/>
    </source>
</evidence>
<accession>A0ABS1VF63</accession>
<evidence type="ECO:0000313" key="4">
    <source>
        <dbReference type="EMBL" id="MBL7253345.1"/>
    </source>
</evidence>
<dbReference type="Proteomes" id="UP000598996">
    <property type="component" value="Unassembled WGS sequence"/>
</dbReference>
<dbReference type="InterPro" id="IPR013022">
    <property type="entry name" value="Xyl_isomerase-like_TIM-brl"/>
</dbReference>
<evidence type="ECO:0000256" key="1">
    <source>
        <dbReference type="ARBA" id="ARBA00023235"/>
    </source>
</evidence>
<dbReference type="PROSITE" id="PS51257">
    <property type="entry name" value="PROKAR_LIPOPROTEIN"/>
    <property type="match status" value="1"/>
</dbReference>